<dbReference type="PANTHER" id="PTHR35037">
    <property type="entry name" value="C-TERMINAL REGION OF AIDA-LIKE PROTEIN"/>
    <property type="match status" value="1"/>
</dbReference>
<feature type="compositionally biased region" description="Low complexity" evidence="1">
    <location>
        <begin position="210"/>
        <end position="221"/>
    </location>
</feature>
<dbReference type="Gene3D" id="2.160.20.20">
    <property type="match status" value="1"/>
</dbReference>
<dbReference type="InterPro" id="IPR012332">
    <property type="entry name" value="Autotransporter_pectin_lyase_C"/>
</dbReference>
<evidence type="ECO:0000313" key="3">
    <source>
        <dbReference type="EMBL" id="STG54507.1"/>
    </source>
</evidence>
<organism evidence="3 4">
    <name type="scientific">Escherichia coli</name>
    <dbReference type="NCBI Taxonomy" id="562"/>
    <lineage>
        <taxon>Bacteria</taxon>
        <taxon>Pseudomonadati</taxon>
        <taxon>Pseudomonadota</taxon>
        <taxon>Gammaproteobacteria</taxon>
        <taxon>Enterobacterales</taxon>
        <taxon>Enterobacteriaceae</taxon>
        <taxon>Escherichia</taxon>
    </lineage>
</organism>
<dbReference type="GO" id="GO:0016829">
    <property type="term" value="F:lyase activity"/>
    <property type="evidence" value="ECO:0007669"/>
    <property type="project" value="UniProtKB-KW"/>
</dbReference>
<dbReference type="SUPFAM" id="SSF51126">
    <property type="entry name" value="Pectin lyase-like"/>
    <property type="match status" value="1"/>
</dbReference>
<dbReference type="Pfam" id="PF18883">
    <property type="entry name" value="AC_1"/>
    <property type="match status" value="1"/>
</dbReference>
<proteinExistence type="predicted"/>
<dbReference type="GO" id="GO:0019867">
    <property type="term" value="C:outer membrane"/>
    <property type="evidence" value="ECO:0007669"/>
    <property type="project" value="InterPro"/>
</dbReference>
<dbReference type="InterPro" id="IPR006315">
    <property type="entry name" value="OM_autotransptr_brl_dom"/>
</dbReference>
<evidence type="ECO:0000313" key="4">
    <source>
        <dbReference type="Proteomes" id="UP000254817"/>
    </source>
</evidence>
<dbReference type="InterPro" id="IPR043990">
    <property type="entry name" value="AC_1"/>
</dbReference>
<dbReference type="CDD" id="cd01344">
    <property type="entry name" value="PL2_Passenger_AT"/>
    <property type="match status" value="1"/>
</dbReference>
<feature type="domain" description="Autochaperone" evidence="2">
    <location>
        <begin position="72"/>
        <end position="188"/>
    </location>
</feature>
<evidence type="ECO:0000259" key="2">
    <source>
        <dbReference type="Pfam" id="PF18883"/>
    </source>
</evidence>
<feature type="region of interest" description="Disordered" evidence="1">
    <location>
        <begin position="203"/>
        <end position="225"/>
    </location>
</feature>
<dbReference type="InterPro" id="IPR051551">
    <property type="entry name" value="Autotransporter_adhesion"/>
</dbReference>
<dbReference type="EMBL" id="UGAW01000001">
    <property type="protein sequence ID" value="STG54507.1"/>
    <property type="molecule type" value="Genomic_DNA"/>
</dbReference>
<gene>
    <name evidence="3" type="primary">icsA</name>
    <name evidence="3" type="ORF">NCTC11112_05089</name>
</gene>
<dbReference type="PANTHER" id="PTHR35037:SF3">
    <property type="entry name" value="C-TERMINAL REGION OF AIDA-LIKE PROTEIN"/>
    <property type="match status" value="1"/>
</dbReference>
<protein>
    <submittedName>
        <fullName evidence="3">Putative outer membrane autotransporter barrel, putative pectin lyase fold</fullName>
    </submittedName>
</protein>
<dbReference type="AlphaFoldDB" id="A0A376MVW8"/>
<keyword evidence="3" id="KW-0456">Lyase</keyword>
<sequence>MDSIDVNKTTTDVSILNRSIITPGNNILVNNTGGGLNIISSDSTLNGATKLVSGTTTLKLSENTIWNMKDDSVVTHLTNSDSIINLSYDDGQTFTQGKTLTVKGNYVGDNGQLNIRTVLGDDKSATDRLIVEGNTSGSTTVYVKNAGGSGAATLNGIELITVNGDESPADAFRQGDARIAAGAFEYQLKQQGKNWYLTSYQSVNEEDNSSEGNSESTETPTPVLRPEAGSYVANLAAANTLFLCV</sequence>
<dbReference type="InterPro" id="IPR011050">
    <property type="entry name" value="Pectin_lyase_fold/virulence"/>
</dbReference>
<dbReference type="Proteomes" id="UP000254817">
    <property type="component" value="Unassembled WGS sequence"/>
</dbReference>
<name>A0A376MVW8_ECOLX</name>
<evidence type="ECO:0000256" key="1">
    <source>
        <dbReference type="SAM" id="MobiDB-lite"/>
    </source>
</evidence>
<reference evidence="3 4" key="1">
    <citation type="submission" date="2018-06" db="EMBL/GenBank/DDBJ databases">
        <authorList>
            <consortium name="Pathogen Informatics"/>
            <person name="Doyle S."/>
        </authorList>
    </citation>
    <scope>NUCLEOTIDE SEQUENCE [LARGE SCALE GENOMIC DNA]</scope>
    <source>
        <strain evidence="3 4">NCTC11112</strain>
    </source>
</reference>
<accession>A0A376MVW8</accession>
<dbReference type="NCBIfam" id="TIGR01414">
    <property type="entry name" value="autotrans_barl"/>
    <property type="match status" value="1"/>
</dbReference>